<evidence type="ECO:0000256" key="1">
    <source>
        <dbReference type="SAM" id="MobiDB-lite"/>
    </source>
</evidence>
<feature type="domain" description="Bridge-like lipid transfer protein family member 1 C-terminal" evidence="2">
    <location>
        <begin position="449"/>
        <end position="577"/>
    </location>
</feature>
<feature type="region of interest" description="Disordered" evidence="1">
    <location>
        <begin position="586"/>
        <end position="606"/>
    </location>
</feature>
<feature type="compositionally biased region" description="Polar residues" evidence="1">
    <location>
        <begin position="63"/>
        <end position="86"/>
    </location>
</feature>
<protein>
    <recommendedName>
        <fullName evidence="2">Bridge-like lipid transfer protein family member 1 C-terminal domain-containing protein</fullName>
    </recommendedName>
</protein>
<dbReference type="InterPro" id="IPR056742">
    <property type="entry name" value="BLTP1_C"/>
</dbReference>
<keyword evidence="4" id="KW-1185">Reference proteome</keyword>
<dbReference type="GO" id="GO:0098793">
    <property type="term" value="C:presynapse"/>
    <property type="evidence" value="ECO:0007669"/>
    <property type="project" value="GOC"/>
</dbReference>
<feature type="region of interest" description="Disordered" evidence="1">
    <location>
        <begin position="63"/>
        <end position="104"/>
    </location>
</feature>
<proteinExistence type="predicted"/>
<accession>A0A8E0VQD5</accession>
<dbReference type="EMBL" id="LUCM01001784">
    <property type="protein sequence ID" value="KAA0198377.1"/>
    <property type="molecule type" value="Genomic_DNA"/>
</dbReference>
<sequence length="641" mass="69926">QTTTSFARRLLPTVAYKPLGEDVEIGVGSHLLPTPDVQLVLSAPSVSLHPATAPSSGANLVQNTEQASSSHQQPPGVSPSTLSQDPSDGLPMQRTPSTIGARLSSEPRMPVGAFEQFTYPWIRSERLPLCVFVTAKVHQMAVTAVLSELNLSAGVRNVHGSFVHSAQVRGRGSFAERYSSQCFSVNCDDGQLQLTERLPPIVHQVVCVRSGPSRALLSCSRSRQNERNSCLISLGRVTVTLPHHPVRLHGVVQRQAKRISSTMFELLRSSPAVRSNSHLLNFAENIPSTCRMATTPTTCSTTTTTTSDMTGQMGQTRPPPVFGSQPLNAPFRLSAYSSSSSPPLVFSLLAVAQGLTLNVALHPTLTAIYHMDPIYFVGQLGPRGHVDIDLTEHSLTFRSLRPPVNFPQSIRLALPRIVTTVVRRISSGGRYSRGLRKEPIITEGLTAEQGLYLDIQVTVNTLDQTLTTDMLNYIVVVVKLFMREINEVIQKMAGEEQSGKGNTRLRPSYSSIVSAMNVSPKLNETDWFLSRAARGKTKFTIRIRMKEIQLMATTPSGAVKLEAQKIDVELTNRVSQASISSNMLSFQNPPIAENSGSRGPPRPSNLNLCSASIPHRSSLNEQAYSSLTGIRPFFIAFVTFL</sequence>
<dbReference type="InterPro" id="IPR033616">
    <property type="entry name" value="BLTP1"/>
</dbReference>
<dbReference type="AlphaFoldDB" id="A0A8E0VQD5"/>
<feature type="region of interest" description="Disordered" evidence="1">
    <location>
        <begin position="297"/>
        <end position="317"/>
    </location>
</feature>
<dbReference type="OrthoDB" id="6284268at2759"/>
<evidence type="ECO:0000259" key="2">
    <source>
        <dbReference type="Pfam" id="PF25040"/>
    </source>
</evidence>
<dbReference type="Proteomes" id="UP000728185">
    <property type="component" value="Unassembled WGS sequence"/>
</dbReference>
<feature type="compositionally biased region" description="Low complexity" evidence="1">
    <location>
        <begin position="297"/>
        <end position="316"/>
    </location>
</feature>
<comment type="caution">
    <text evidence="3">The sequence shown here is derived from an EMBL/GenBank/DDBJ whole genome shotgun (WGS) entry which is preliminary data.</text>
</comment>
<dbReference type="GO" id="GO:0048488">
    <property type="term" value="P:synaptic vesicle endocytosis"/>
    <property type="evidence" value="ECO:0007669"/>
    <property type="project" value="TreeGrafter"/>
</dbReference>
<reference evidence="3" key="1">
    <citation type="submission" date="2019-05" db="EMBL/GenBank/DDBJ databases">
        <title>Annotation for the trematode Fasciolopsis buski.</title>
        <authorList>
            <person name="Choi Y.-J."/>
        </authorList>
    </citation>
    <scope>NUCLEOTIDE SEQUENCE</scope>
    <source>
        <strain evidence="3">HT</strain>
        <tissue evidence="3">Whole worm</tissue>
    </source>
</reference>
<dbReference type="PANTHER" id="PTHR31640:SF1">
    <property type="entry name" value="BRIDGE-LIKE LIPID TRANSFER PROTEIN FAMILY MEMBER 1"/>
    <property type="match status" value="1"/>
</dbReference>
<dbReference type="Pfam" id="PF25040">
    <property type="entry name" value="BLTP1_C"/>
    <property type="match status" value="1"/>
</dbReference>
<evidence type="ECO:0000313" key="4">
    <source>
        <dbReference type="Proteomes" id="UP000728185"/>
    </source>
</evidence>
<organism evidence="3 4">
    <name type="scientific">Fasciolopsis buskii</name>
    <dbReference type="NCBI Taxonomy" id="27845"/>
    <lineage>
        <taxon>Eukaryota</taxon>
        <taxon>Metazoa</taxon>
        <taxon>Spiralia</taxon>
        <taxon>Lophotrochozoa</taxon>
        <taxon>Platyhelminthes</taxon>
        <taxon>Trematoda</taxon>
        <taxon>Digenea</taxon>
        <taxon>Plagiorchiida</taxon>
        <taxon>Echinostomata</taxon>
        <taxon>Echinostomatoidea</taxon>
        <taxon>Fasciolidae</taxon>
        <taxon>Fasciolopsis</taxon>
    </lineage>
</organism>
<gene>
    <name evidence="3" type="ORF">FBUS_11186</name>
</gene>
<name>A0A8E0VQD5_9TREM</name>
<feature type="non-terminal residue" evidence="3">
    <location>
        <position position="1"/>
    </location>
</feature>
<dbReference type="PANTHER" id="PTHR31640">
    <property type="entry name" value="TRANSMEMBRANE PROTEIN KIAA1109"/>
    <property type="match status" value="1"/>
</dbReference>
<evidence type="ECO:0000313" key="3">
    <source>
        <dbReference type="EMBL" id="KAA0198377.1"/>
    </source>
</evidence>